<accession>A0A2P7MSE6</accession>
<organism evidence="1 2">
    <name type="scientific">Cyanobium usitatum str. Tous</name>
    <dbReference type="NCBI Taxonomy" id="2116684"/>
    <lineage>
        <taxon>Bacteria</taxon>
        <taxon>Bacillati</taxon>
        <taxon>Cyanobacteriota</taxon>
        <taxon>Cyanophyceae</taxon>
        <taxon>Synechococcales</taxon>
        <taxon>Prochlorococcaceae</taxon>
        <taxon>Cyanobium</taxon>
    </lineage>
</organism>
<proteinExistence type="predicted"/>
<dbReference type="EMBL" id="PXXO01000015">
    <property type="protein sequence ID" value="PSJ04121.1"/>
    <property type="molecule type" value="Genomic_DNA"/>
</dbReference>
<protein>
    <submittedName>
        <fullName evidence="1">Uncharacterized protein</fullName>
    </submittedName>
</protein>
<evidence type="ECO:0000313" key="1">
    <source>
        <dbReference type="EMBL" id="PSJ04121.1"/>
    </source>
</evidence>
<name>A0A2P7MSE6_9CYAN</name>
<evidence type="ECO:0000313" key="2">
    <source>
        <dbReference type="Proteomes" id="UP000243002"/>
    </source>
</evidence>
<reference evidence="1 2" key="1">
    <citation type="journal article" date="2018" name="Environ. Microbiol.">
        <title>Ecological and genomic features of two widespread freshwater picocyanobacteria.</title>
        <authorList>
            <person name="Cabello-Yeves P.J."/>
            <person name="Picazo A."/>
            <person name="Camacho A."/>
            <person name="Callieri C."/>
            <person name="Rosselli R."/>
            <person name="Roda-Garcia J.J."/>
            <person name="Coutinho F.H."/>
            <person name="Rodriguez-Valera F."/>
        </authorList>
    </citation>
    <scope>NUCLEOTIDE SEQUENCE [LARGE SCALE GENOMIC DNA]</scope>
    <source>
        <strain evidence="1 2">Tous</strain>
    </source>
</reference>
<keyword evidence="2" id="KW-1185">Reference proteome</keyword>
<sequence length="81" mass="9429">MTNFKKIEYASVDITKPVLTVIDGEIVFDDHTEEHILENFLVPGTIETEKQLNHYLSQLLYDSDCDTASIRNVYVHEWNEV</sequence>
<dbReference type="AlphaFoldDB" id="A0A2P7MSE6"/>
<comment type="caution">
    <text evidence="1">The sequence shown here is derived from an EMBL/GenBank/DDBJ whole genome shotgun (WGS) entry which is preliminary data.</text>
</comment>
<gene>
    <name evidence="1" type="ORF">C7K55_11430</name>
</gene>
<dbReference type="Proteomes" id="UP000243002">
    <property type="component" value="Unassembled WGS sequence"/>
</dbReference>